<organism evidence="9 10">
    <name type="scientific">Actinospica durhamensis</name>
    <dbReference type="NCBI Taxonomy" id="1508375"/>
    <lineage>
        <taxon>Bacteria</taxon>
        <taxon>Bacillati</taxon>
        <taxon>Actinomycetota</taxon>
        <taxon>Actinomycetes</taxon>
        <taxon>Catenulisporales</taxon>
        <taxon>Actinospicaceae</taxon>
        <taxon>Actinospica</taxon>
    </lineage>
</organism>
<proteinExistence type="predicted"/>
<keyword evidence="7" id="KW-0472">Membrane</keyword>
<keyword evidence="5 9" id="KW-0418">Kinase</keyword>
<keyword evidence="4" id="KW-0808">Transferase</keyword>
<dbReference type="RefSeq" id="WP_212526755.1">
    <property type="nucleotide sequence ID" value="NZ_JAGSOG010000008.1"/>
</dbReference>
<dbReference type="EMBL" id="JAGSOG010000008">
    <property type="protein sequence ID" value="MBR7832219.1"/>
    <property type="molecule type" value="Genomic_DNA"/>
</dbReference>
<evidence type="ECO:0000256" key="5">
    <source>
        <dbReference type="ARBA" id="ARBA00022777"/>
    </source>
</evidence>
<comment type="catalytic activity">
    <reaction evidence="1">
        <text>ATP + protein L-histidine = ADP + protein N-phospho-L-histidine.</text>
        <dbReference type="EC" id="2.7.13.3"/>
    </reaction>
</comment>
<evidence type="ECO:0000256" key="6">
    <source>
        <dbReference type="SAM" id="MobiDB-lite"/>
    </source>
</evidence>
<evidence type="ECO:0000256" key="7">
    <source>
        <dbReference type="SAM" id="Phobius"/>
    </source>
</evidence>
<protein>
    <recommendedName>
        <fullName evidence="2">histidine kinase</fullName>
        <ecNumber evidence="2">2.7.13.3</ecNumber>
    </recommendedName>
</protein>
<evidence type="ECO:0000256" key="4">
    <source>
        <dbReference type="ARBA" id="ARBA00022679"/>
    </source>
</evidence>
<dbReference type="Proteomes" id="UP000675781">
    <property type="component" value="Unassembled WGS sequence"/>
</dbReference>
<feature type="compositionally biased region" description="Low complexity" evidence="6">
    <location>
        <begin position="716"/>
        <end position="727"/>
    </location>
</feature>
<keyword evidence="10" id="KW-1185">Reference proteome</keyword>
<dbReference type="EC" id="2.7.13.3" evidence="2"/>
<sequence>MGTAKRERTPEPGARQWLPLRAVLLILAFVPSAAMIALLAVNSGQLYSDWRTATNRENSAVSSNGAVPATALYYDLQQERKLSGAALADPAAYQAPLAQVRKLTDASAATVVSLSAVTSPSVTASLGQFDTEFHRLSGYRTAVDDRAVTQQQEYDDYTGLISSNLSLFAALTQTGISDLDVITSPSIPTGWGQEMISREDAIITAGLVSGHITPTQRSLVDQAVGSELFIYRNEVIPNFTAVSSLYQGMLTGPVWQSKTEVEQSLDEAPVSADGDIAVPPALGRQWQQVMSSLTPELLHLTQAGTGSVLASANAELSSLETRLAVQSAIGAAGVALAIGLTWWLVSILRRRIYRLRLAAEELETKLPDVVERLRSGEAIDTDAELPVLHYGRDELGMLGRALNAARASALETSVRQVEQYRGFERLLQRIARRTQLLIGLQLKRLSEMEREYEDPAVLEGLFDLDHLAARLRRYEENLVILGGGQTQRRWRKPVPLLDVLRSAQGEVQDYRRIRIEIESRLWVSERAVGPLVHVLAELMENAVTFSKPPTPVEVTAAPVARGLAIEIEDRGMGMGAEQYVEVNALLSDPPKMDVLSRADDARLGLYVVARLAAKLDVKVELRPSAFGGTRVVILVPAEHVFSADQLPWSAEDADHIDFTPRLAATAAVPEVPEVHEVHEVNESAAVSVLSRVSRVFPETTGSQDPSDQLLAGIGGRSSDSAAATSRDPLPRRVRQANLVAELRESRGSEGDTAPEEDSEPARSAPGPCRSATTVGAFQRQSRRMRLAMDVEPLLTRPSPNAEQTREGEQ</sequence>
<feature type="transmembrane region" description="Helical" evidence="7">
    <location>
        <begin position="323"/>
        <end position="345"/>
    </location>
</feature>
<dbReference type="AlphaFoldDB" id="A0A941ER18"/>
<dbReference type="PANTHER" id="PTHR45436">
    <property type="entry name" value="SENSOR HISTIDINE KINASE YKOH"/>
    <property type="match status" value="1"/>
</dbReference>
<feature type="region of interest" description="Disordered" evidence="6">
    <location>
        <begin position="697"/>
        <end position="809"/>
    </location>
</feature>
<dbReference type="PANTHER" id="PTHR45436:SF5">
    <property type="entry name" value="SENSOR HISTIDINE KINASE TRCS"/>
    <property type="match status" value="1"/>
</dbReference>
<accession>A0A941ER18</accession>
<keyword evidence="7" id="KW-1133">Transmembrane helix</keyword>
<comment type="caution">
    <text evidence="9">The sequence shown here is derived from an EMBL/GenBank/DDBJ whole genome shotgun (WGS) entry which is preliminary data.</text>
</comment>
<evidence type="ECO:0000313" key="10">
    <source>
        <dbReference type="Proteomes" id="UP000675781"/>
    </source>
</evidence>
<evidence type="ECO:0000256" key="2">
    <source>
        <dbReference type="ARBA" id="ARBA00012438"/>
    </source>
</evidence>
<dbReference type="InterPro" id="IPR013587">
    <property type="entry name" value="Nitrate/nitrite_sensing"/>
</dbReference>
<dbReference type="GO" id="GO:0004673">
    <property type="term" value="F:protein histidine kinase activity"/>
    <property type="evidence" value="ECO:0007669"/>
    <property type="project" value="UniProtKB-EC"/>
</dbReference>
<dbReference type="SMART" id="SM00387">
    <property type="entry name" value="HATPase_c"/>
    <property type="match status" value="1"/>
</dbReference>
<dbReference type="GO" id="GO:0005886">
    <property type="term" value="C:plasma membrane"/>
    <property type="evidence" value="ECO:0007669"/>
    <property type="project" value="TreeGrafter"/>
</dbReference>
<dbReference type="Pfam" id="PF08376">
    <property type="entry name" value="NIT"/>
    <property type="match status" value="1"/>
</dbReference>
<dbReference type="InterPro" id="IPR003594">
    <property type="entry name" value="HATPase_dom"/>
</dbReference>
<dbReference type="Gene3D" id="3.30.565.10">
    <property type="entry name" value="Histidine kinase-like ATPase, C-terminal domain"/>
    <property type="match status" value="1"/>
</dbReference>
<keyword evidence="3" id="KW-0597">Phosphoprotein</keyword>
<dbReference type="Gene3D" id="6.10.340.10">
    <property type="match status" value="1"/>
</dbReference>
<evidence type="ECO:0000259" key="8">
    <source>
        <dbReference type="SMART" id="SM00387"/>
    </source>
</evidence>
<dbReference type="InterPro" id="IPR036890">
    <property type="entry name" value="HATPase_C_sf"/>
</dbReference>
<dbReference type="InterPro" id="IPR050428">
    <property type="entry name" value="TCS_sensor_his_kinase"/>
</dbReference>
<dbReference type="Pfam" id="PF02518">
    <property type="entry name" value="HATPase_c"/>
    <property type="match status" value="1"/>
</dbReference>
<evidence type="ECO:0000313" key="9">
    <source>
        <dbReference type="EMBL" id="MBR7832219.1"/>
    </source>
</evidence>
<feature type="domain" description="Histidine kinase/HSP90-like ATPase" evidence="8">
    <location>
        <begin position="526"/>
        <end position="639"/>
    </location>
</feature>
<keyword evidence="7" id="KW-0812">Transmembrane</keyword>
<evidence type="ECO:0000256" key="1">
    <source>
        <dbReference type="ARBA" id="ARBA00000085"/>
    </source>
</evidence>
<feature type="compositionally biased region" description="Polar residues" evidence="6">
    <location>
        <begin position="770"/>
        <end position="779"/>
    </location>
</feature>
<dbReference type="SUPFAM" id="SSF55874">
    <property type="entry name" value="ATPase domain of HSP90 chaperone/DNA topoisomerase II/histidine kinase"/>
    <property type="match status" value="1"/>
</dbReference>
<evidence type="ECO:0000256" key="3">
    <source>
        <dbReference type="ARBA" id="ARBA00022553"/>
    </source>
</evidence>
<feature type="transmembrane region" description="Helical" evidence="7">
    <location>
        <begin position="20"/>
        <end position="41"/>
    </location>
</feature>
<reference evidence="9" key="1">
    <citation type="submission" date="2021-04" db="EMBL/GenBank/DDBJ databases">
        <title>Genome based classification of Actinospica acidithermotolerans sp. nov., an actinobacterium isolated from an Indonesian hot spring.</title>
        <authorList>
            <person name="Kusuma A.B."/>
            <person name="Putra K.E."/>
            <person name="Nafisah S."/>
            <person name="Loh J."/>
            <person name="Nouioui I."/>
            <person name="Goodfellow M."/>
        </authorList>
    </citation>
    <scope>NUCLEOTIDE SEQUENCE</scope>
    <source>
        <strain evidence="9">CSCA 57</strain>
    </source>
</reference>
<gene>
    <name evidence="9" type="ORF">KDL01_03050</name>
</gene>
<dbReference type="GO" id="GO:0000160">
    <property type="term" value="P:phosphorelay signal transduction system"/>
    <property type="evidence" value="ECO:0007669"/>
    <property type="project" value="TreeGrafter"/>
</dbReference>
<name>A0A941ER18_9ACTN</name>